<sequence length="336" mass="38488">MVNHKHLFKWLQKWFSKIACISYAQSIILGYGPYDYIKAAVGVLPSPVDKSTNLQTLVDFECFCNETLGEAKMASLLGEEIIIDDVTEVLMKELSIQPNYRNSLVDVIKQMNRKNLAVKQIFNVANIPVSEDDPVHCKLLYDIWEALDDRSIPESFQVTKSINKEDENISSWGDLGFQTPLSDFRMTGLLGLKCLHYLAVEHEAMAREALKLSLKLEAWFPFAITSINVTSWIMEDIKDNNVAIFFYDDESSPIDTVLTLHVLYFFSFVEYWQDHALNTVFEFKTVSTNFRTYILEQIDNNIEAVLDDPNWDNNGNHGSKLLKEVVKKLMSETGQS</sequence>
<dbReference type="VEuPathDB" id="PiroplasmaDB:BBOV_I000780"/>
<evidence type="ECO:0000313" key="3">
    <source>
        <dbReference type="Proteomes" id="UP000002173"/>
    </source>
</evidence>
<dbReference type="Pfam" id="PF04727">
    <property type="entry name" value="ELMO_CED12"/>
    <property type="match status" value="1"/>
</dbReference>
<name>A7AX99_BABBO</name>
<dbReference type="EMBL" id="AAXT01000006">
    <property type="protein sequence ID" value="EDO05172.1"/>
    <property type="molecule type" value="Genomic_DNA"/>
</dbReference>
<organism evidence="2 3">
    <name type="scientific">Babesia bovis</name>
    <dbReference type="NCBI Taxonomy" id="5865"/>
    <lineage>
        <taxon>Eukaryota</taxon>
        <taxon>Sar</taxon>
        <taxon>Alveolata</taxon>
        <taxon>Apicomplexa</taxon>
        <taxon>Aconoidasida</taxon>
        <taxon>Piroplasmida</taxon>
        <taxon>Babesiidae</taxon>
        <taxon>Babesia</taxon>
    </lineage>
</organism>
<accession>A7AX99</accession>
<dbReference type="eggNOG" id="KOG2998">
    <property type="taxonomic scope" value="Eukaryota"/>
</dbReference>
<evidence type="ECO:0000259" key="1">
    <source>
        <dbReference type="PROSITE" id="PS51335"/>
    </source>
</evidence>
<comment type="caution">
    <text evidence="2">The sequence shown here is derived from an EMBL/GenBank/DDBJ whole genome shotgun (WGS) entry which is preliminary data.</text>
</comment>
<dbReference type="OMA" id="SINVTSW"/>
<dbReference type="Proteomes" id="UP000002173">
    <property type="component" value="Chromosome 1"/>
</dbReference>
<dbReference type="InterPro" id="IPR006816">
    <property type="entry name" value="ELMO_dom"/>
</dbReference>
<evidence type="ECO:0000313" key="2">
    <source>
        <dbReference type="EMBL" id="EDO05172.1"/>
    </source>
</evidence>
<proteinExistence type="predicted"/>
<feature type="domain" description="ELMO" evidence="1">
    <location>
        <begin position="135"/>
        <end position="298"/>
    </location>
</feature>
<reference evidence="2 3" key="1">
    <citation type="journal article" date="2007" name="PLoS Pathog.">
        <title>Genome sequence of Babesia bovis and comparative analysis of apicomplexan hemoprotozoa.</title>
        <authorList>
            <person name="Brayton K.A."/>
            <person name="Lau A.O.T."/>
            <person name="Herndon D.R."/>
            <person name="Hannick L."/>
            <person name="Kappmeyer L.S."/>
            <person name="Berens S.J."/>
            <person name="Bidwell S.L."/>
            <person name="Brown W.C."/>
            <person name="Crabtree J."/>
            <person name="Fadrosh D."/>
            <person name="Feldblum T."/>
            <person name="Forberger H.A."/>
            <person name="Haas B.J."/>
            <person name="Howell J.M."/>
            <person name="Khouri H."/>
            <person name="Koo H."/>
            <person name="Mann D.J."/>
            <person name="Norimine J."/>
            <person name="Paulsen I.T."/>
            <person name="Radune D."/>
            <person name="Ren Q."/>
            <person name="Smith R.K. Jr."/>
            <person name="Suarez C.E."/>
            <person name="White O."/>
            <person name="Wortman J.R."/>
            <person name="Knowles D.P. Jr."/>
            <person name="McElwain T.F."/>
            <person name="Nene V.M."/>
        </authorList>
    </citation>
    <scope>NUCLEOTIDE SEQUENCE [LARGE SCALE GENOMIC DNA]</scope>
    <source>
        <strain evidence="2">T2Bo</strain>
    </source>
</reference>
<gene>
    <name evidence="2" type="ORF">BBOV_I000780</name>
</gene>
<dbReference type="InterPro" id="IPR050868">
    <property type="entry name" value="ELMO_domain-containing"/>
</dbReference>
<dbReference type="InParanoid" id="A7AX99"/>
<dbReference type="PROSITE" id="PS51335">
    <property type="entry name" value="ELMO"/>
    <property type="match status" value="1"/>
</dbReference>
<dbReference type="KEGG" id="bbo:BBOV_I000780"/>
<protein>
    <recommendedName>
        <fullName evidence="1">ELMO domain-containing protein</fullName>
    </recommendedName>
</protein>
<dbReference type="PANTHER" id="PTHR12771:SF51">
    <property type="entry name" value="LD01482P"/>
    <property type="match status" value="1"/>
</dbReference>
<dbReference type="PANTHER" id="PTHR12771">
    <property type="entry name" value="ENGULFMENT AND CELL MOTILITY"/>
    <property type="match status" value="1"/>
</dbReference>
<dbReference type="GeneID" id="5476826"/>
<keyword evidence="3" id="KW-1185">Reference proteome</keyword>
<dbReference type="AlphaFoldDB" id="A7AX99"/>